<organism evidence="5 6">
    <name type="scientific">Streptomyces mutabilis</name>
    <dbReference type="NCBI Taxonomy" id="67332"/>
    <lineage>
        <taxon>Bacteria</taxon>
        <taxon>Bacillati</taxon>
        <taxon>Actinomycetota</taxon>
        <taxon>Actinomycetes</taxon>
        <taxon>Kitasatosporales</taxon>
        <taxon>Streptomycetaceae</taxon>
        <taxon>Streptomyces</taxon>
    </lineage>
</organism>
<protein>
    <recommendedName>
        <fullName evidence="4">CBM10 domain-containing protein</fullName>
    </recommendedName>
</protein>
<dbReference type="HOGENOM" id="CLU_2526144_0_0_11"/>
<feature type="domain" description="CBM10" evidence="4">
    <location>
        <begin position="47"/>
        <end position="78"/>
    </location>
</feature>
<evidence type="ECO:0000256" key="1">
    <source>
        <dbReference type="ARBA" id="ARBA00022801"/>
    </source>
</evidence>
<comment type="caution">
    <text evidence="5">The sequence shown here is derived from an EMBL/GenBank/DDBJ whole genome shotgun (WGS) entry which is preliminary data.</text>
</comment>
<evidence type="ECO:0000313" key="5">
    <source>
        <dbReference type="EMBL" id="KFG73703.1"/>
    </source>
</evidence>
<evidence type="ECO:0000256" key="3">
    <source>
        <dbReference type="SAM" id="MobiDB-lite"/>
    </source>
</evidence>
<dbReference type="Gene3D" id="2.30.32.30">
    <property type="entry name" value="CBM10"/>
    <property type="match status" value="1"/>
</dbReference>
<reference evidence="5 6" key="1">
    <citation type="submission" date="2014-05" db="EMBL/GenBank/DDBJ databases">
        <title>Complete genome sequence of the Streptomyces mutabilis TRM45540.</title>
        <authorList>
            <person name="Luo X."/>
            <person name="Zhang L."/>
        </authorList>
    </citation>
    <scope>NUCLEOTIDE SEQUENCE [LARGE SCALE GENOMIC DNA]</scope>
    <source>
        <strain evidence="5 6">TRM45540</strain>
    </source>
</reference>
<dbReference type="AlphaFoldDB" id="A0A086MXT5"/>
<feature type="compositionally biased region" description="Gly residues" evidence="3">
    <location>
        <begin position="34"/>
        <end position="44"/>
    </location>
</feature>
<dbReference type="Proteomes" id="UP000029095">
    <property type="component" value="Unassembled WGS sequence"/>
</dbReference>
<sequence>MVNGFDANSLTAWGDRVFNGSDGIAATSKTATVYGGGGGPGTGRGTSPNGYPYGVDGGSSDPDGDGWGWENSRSCVVPGGPADG</sequence>
<evidence type="ECO:0000313" key="6">
    <source>
        <dbReference type="Proteomes" id="UP000029095"/>
    </source>
</evidence>
<dbReference type="GO" id="GO:0016798">
    <property type="term" value="F:hydrolase activity, acting on glycosyl bonds"/>
    <property type="evidence" value="ECO:0007669"/>
    <property type="project" value="UniProtKB-KW"/>
</dbReference>
<proteinExistence type="predicted"/>
<dbReference type="InterPro" id="IPR036601">
    <property type="entry name" value="CBM10_sf"/>
</dbReference>
<keyword evidence="1" id="KW-0378">Hydrolase</keyword>
<dbReference type="EMBL" id="JNFQ01000002">
    <property type="protein sequence ID" value="KFG73703.1"/>
    <property type="molecule type" value="Genomic_DNA"/>
</dbReference>
<feature type="region of interest" description="Disordered" evidence="3">
    <location>
        <begin position="29"/>
        <end position="84"/>
    </location>
</feature>
<dbReference type="STRING" id="1915400.FM21_23215"/>
<dbReference type="InterPro" id="IPR002883">
    <property type="entry name" value="CBM10/Dockerin_dom"/>
</dbReference>
<evidence type="ECO:0000259" key="4">
    <source>
        <dbReference type="PROSITE" id="PS51763"/>
    </source>
</evidence>
<dbReference type="GO" id="GO:0005975">
    <property type="term" value="P:carbohydrate metabolic process"/>
    <property type="evidence" value="ECO:0007669"/>
    <property type="project" value="InterPro"/>
</dbReference>
<accession>A0A086MXT5</accession>
<keyword evidence="6" id="KW-1185">Reference proteome</keyword>
<dbReference type="PROSITE" id="PS51763">
    <property type="entry name" value="CBM10"/>
    <property type="match status" value="1"/>
</dbReference>
<dbReference type="SMART" id="SM01064">
    <property type="entry name" value="CBM_10"/>
    <property type="match status" value="1"/>
</dbReference>
<keyword evidence="2" id="KW-0326">Glycosidase</keyword>
<evidence type="ECO:0000256" key="2">
    <source>
        <dbReference type="ARBA" id="ARBA00023295"/>
    </source>
</evidence>
<gene>
    <name evidence="5" type="ORF">FM21_23215</name>
</gene>
<name>A0A086MXT5_9ACTN</name>
<dbReference type="Pfam" id="PF02013">
    <property type="entry name" value="CBM_10"/>
    <property type="match status" value="1"/>
</dbReference>
<dbReference type="InterPro" id="IPR009031">
    <property type="entry name" value="CBM10"/>
</dbReference>
<dbReference type="GO" id="GO:0030248">
    <property type="term" value="F:cellulose binding"/>
    <property type="evidence" value="ECO:0007669"/>
    <property type="project" value="InterPro"/>
</dbReference>